<dbReference type="InterPro" id="IPR014729">
    <property type="entry name" value="Rossmann-like_a/b/a_fold"/>
</dbReference>
<evidence type="ECO:0000313" key="4">
    <source>
        <dbReference type="Proteomes" id="UP000724672"/>
    </source>
</evidence>
<evidence type="ECO:0000256" key="1">
    <source>
        <dbReference type="PIRSR" id="PIRSR006661-1"/>
    </source>
</evidence>
<evidence type="ECO:0000259" key="2">
    <source>
        <dbReference type="Pfam" id="PF02540"/>
    </source>
</evidence>
<dbReference type="PANTHER" id="PTHR43169">
    <property type="entry name" value="EXSB FAMILY PROTEIN"/>
    <property type="match status" value="1"/>
</dbReference>
<dbReference type="Gene3D" id="3.40.50.620">
    <property type="entry name" value="HUPs"/>
    <property type="match status" value="1"/>
</dbReference>
<dbReference type="InterPro" id="IPR022310">
    <property type="entry name" value="NAD/GMP_synthase"/>
</dbReference>
<keyword evidence="4" id="KW-1185">Reference proteome</keyword>
<name>A0A942V114_9FIRM</name>
<organism evidence="3 4">
    <name type="scientific">Anaeromonas frigoriresistens</name>
    <dbReference type="NCBI Taxonomy" id="2683708"/>
    <lineage>
        <taxon>Bacteria</taxon>
        <taxon>Bacillati</taxon>
        <taxon>Bacillota</taxon>
        <taxon>Tissierellia</taxon>
        <taxon>Tissierellales</taxon>
        <taxon>Thermohalobacteraceae</taxon>
        <taxon>Anaeromonas</taxon>
    </lineage>
</organism>
<dbReference type="PIRSF" id="PIRSF006661">
    <property type="entry name" value="PP-lp_UCP006661"/>
    <property type="match status" value="1"/>
</dbReference>
<dbReference type="Pfam" id="PF02540">
    <property type="entry name" value="NAD_synthase"/>
    <property type="match status" value="1"/>
</dbReference>
<reference evidence="3" key="1">
    <citation type="submission" date="2019-12" db="EMBL/GenBank/DDBJ databases">
        <title>Clostridiaceae gen. nov. sp. nov., isolated from sediment in Xinjiang, China.</title>
        <authorList>
            <person name="Zhang R."/>
        </authorList>
    </citation>
    <scope>NUCLEOTIDE SEQUENCE</scope>
    <source>
        <strain evidence="3">D2Q-11</strain>
    </source>
</reference>
<dbReference type="NCBIfam" id="TIGR00268">
    <property type="entry name" value="ATP-dependent sacrificial sulfur transferase LarE"/>
    <property type="match status" value="1"/>
</dbReference>
<keyword evidence="3" id="KW-0808">Transferase</keyword>
<dbReference type="InterPro" id="IPR052188">
    <property type="entry name" value="Ni-pincer_cofactor_biosynth"/>
</dbReference>
<dbReference type="GO" id="GO:0016783">
    <property type="term" value="F:sulfurtransferase activity"/>
    <property type="evidence" value="ECO:0007669"/>
    <property type="project" value="InterPro"/>
</dbReference>
<proteinExistence type="predicted"/>
<dbReference type="PANTHER" id="PTHR43169:SF2">
    <property type="entry name" value="NAD_GMP SYNTHASE DOMAIN-CONTAINING PROTEIN"/>
    <property type="match status" value="1"/>
</dbReference>
<dbReference type="InterPro" id="IPR005232">
    <property type="entry name" value="LarE"/>
</dbReference>
<dbReference type="GO" id="GO:0006163">
    <property type="term" value="P:purine nucleotide metabolic process"/>
    <property type="evidence" value="ECO:0007669"/>
    <property type="project" value="UniProtKB-ARBA"/>
</dbReference>
<accession>A0A942V114</accession>
<sequence length="268" mass="30520">MASLKLQKLKEYIRNIGNVAVAFSGGVDSTLLAKVASDVLGDKAIAITISAPMHSKTEIEEAKEYAKKIGIKHEVIIIDDIEDESLKFNPENRCYICKMNVFTTIKEVAQKHGINNVLDGTNLDDLGDYRPGLKAIEELNVISPLKEVGLTKKDIREISKELELPTWDKPAFACLITRLPYGEELTNEKLRMIERAENYLHSIGFRQYRVRYHGEVARIEVLPEDMKKFFNVEFMAKVSEKIREFGFKYVALDLEGYRMGKMNDGINQ</sequence>
<gene>
    <name evidence="3" type="primary">larE</name>
    <name evidence="3" type="ORF">GOQ27_06315</name>
</gene>
<dbReference type="AlphaFoldDB" id="A0A942V114"/>
<dbReference type="RefSeq" id="WP_203365992.1">
    <property type="nucleotide sequence ID" value="NZ_WSFT01000028.1"/>
</dbReference>
<dbReference type="EMBL" id="WSFT01000028">
    <property type="protein sequence ID" value="MBS4538067.1"/>
    <property type="molecule type" value="Genomic_DNA"/>
</dbReference>
<protein>
    <submittedName>
        <fullName evidence="3">ATP-dependent sacrificial sulfur transferase LarE</fullName>
    </submittedName>
</protein>
<comment type="caution">
    <text evidence="3">The sequence shown here is derived from an EMBL/GenBank/DDBJ whole genome shotgun (WGS) entry which is preliminary data.</text>
</comment>
<feature type="domain" description="NAD/GMP synthase" evidence="2">
    <location>
        <begin position="9"/>
        <end position="98"/>
    </location>
</feature>
<evidence type="ECO:0000313" key="3">
    <source>
        <dbReference type="EMBL" id="MBS4538067.1"/>
    </source>
</evidence>
<dbReference type="SUPFAM" id="SSF52402">
    <property type="entry name" value="Adenine nucleotide alpha hydrolases-like"/>
    <property type="match status" value="1"/>
</dbReference>
<dbReference type="CDD" id="cd01990">
    <property type="entry name" value="LarE-like"/>
    <property type="match status" value="1"/>
</dbReference>
<feature type="active site" description="Nucleophile and sulfur donor" evidence="1">
    <location>
        <position position="174"/>
    </location>
</feature>
<dbReference type="Proteomes" id="UP000724672">
    <property type="component" value="Unassembled WGS sequence"/>
</dbReference>